<dbReference type="InterPro" id="IPR012893">
    <property type="entry name" value="HipA-like_C"/>
</dbReference>
<keyword evidence="2" id="KW-0808">Transferase</keyword>
<dbReference type="GO" id="GO:0005829">
    <property type="term" value="C:cytosol"/>
    <property type="evidence" value="ECO:0007669"/>
    <property type="project" value="TreeGrafter"/>
</dbReference>
<accession>A0A2N3KIY1</accession>
<evidence type="ECO:0000259" key="4">
    <source>
        <dbReference type="Pfam" id="PF07804"/>
    </source>
</evidence>
<sequence>MIKVWSDLILSGRLDRLNDRGTTFSYDPGADPLQAVSVTMPVRLQSWDARQGLLPIFEMNLPEGYLRDRISRQFAKSLGKFDDFDLLSVIGRTQMGRLRYSGIHEKPDEDVPFQAIDDILKSRRDGELFDYLLEKFTSYSGISGVQPKVLVRDNMSDAGARMSPSFRGATHIVKLWDPREYPELAANEFFCLMAAARAGLDVPRHRLSEGGEALVIDRFDLKEDGHYIGMEDFCVLNGRNTNRKYDGSYESAVMKRAAAFLGPEEWSRQGPDLYKLIVLNCIVRNGDAHLKNFALLYDDVNGRLRLAPVYDVVTTTAYLPKDQMALVMNGSSKWPDRQRLVDLGTRAGLSAQKAGDIINQVAQAVASTRADLAEHVNQSPAFKDIAPQITAAWETGLKDSALRDGRVHTMPETAQPLSVDITHDTALKKRVLTELTALPSSRLAEIEKATRGRLKALEEMPKPSRLELQEKRGLIAGLKLIDQVSQASMRSPDKPVSTIKQINAVKGGFRQR</sequence>
<dbReference type="EMBL" id="NWTK01000017">
    <property type="protein sequence ID" value="PKR50423.1"/>
    <property type="molecule type" value="Genomic_DNA"/>
</dbReference>
<dbReference type="Proteomes" id="UP000233597">
    <property type="component" value="Unassembled WGS sequence"/>
</dbReference>
<dbReference type="AlphaFoldDB" id="A0A2N3KIY1"/>
<evidence type="ECO:0000313" key="6">
    <source>
        <dbReference type="EMBL" id="PKR50423.1"/>
    </source>
</evidence>
<dbReference type="Gene3D" id="1.10.1070.20">
    <property type="match status" value="1"/>
</dbReference>
<evidence type="ECO:0000313" key="7">
    <source>
        <dbReference type="Proteomes" id="UP000233597"/>
    </source>
</evidence>
<reference evidence="6 7" key="1">
    <citation type="submission" date="2017-09" db="EMBL/GenBank/DDBJ databases">
        <title>Biodiversity and function of Thalassospira species in the particle-attached aromatic-hydrocarbon-degrading consortia from the surface seawater of the South China Sea.</title>
        <authorList>
            <person name="Dong C."/>
            <person name="Liu R."/>
            <person name="Shao Z."/>
        </authorList>
    </citation>
    <scope>NUCLEOTIDE SEQUENCE [LARGE SCALE GENOMIC DNA]</scope>
    <source>
        <strain evidence="6 7">CSC1P2</strain>
    </source>
</reference>
<name>A0A2N3KIY1_9PROT</name>
<evidence type="ECO:0000256" key="2">
    <source>
        <dbReference type="ARBA" id="ARBA00022679"/>
    </source>
</evidence>
<dbReference type="PANTHER" id="PTHR37419:SF1">
    <property type="entry name" value="SERINE_THREONINE-PROTEIN KINASE TOXIN HIPA"/>
    <property type="match status" value="1"/>
</dbReference>
<keyword evidence="3" id="KW-0418">Kinase</keyword>
<proteinExistence type="inferred from homology"/>
<dbReference type="PANTHER" id="PTHR37419">
    <property type="entry name" value="SERINE/THREONINE-PROTEIN KINASE TOXIN HIPA"/>
    <property type="match status" value="1"/>
</dbReference>
<evidence type="ECO:0000256" key="3">
    <source>
        <dbReference type="ARBA" id="ARBA00022777"/>
    </source>
</evidence>
<comment type="similarity">
    <text evidence="1">Belongs to the HipA Ser/Thr kinase family.</text>
</comment>
<evidence type="ECO:0000256" key="1">
    <source>
        <dbReference type="ARBA" id="ARBA00010164"/>
    </source>
</evidence>
<feature type="domain" description="HipA-like C-terminal" evidence="4">
    <location>
        <begin position="141"/>
        <end position="367"/>
    </location>
</feature>
<dbReference type="InterPro" id="IPR017508">
    <property type="entry name" value="HipA_N1"/>
</dbReference>
<dbReference type="NCBIfam" id="TIGR03071">
    <property type="entry name" value="couple_hipA"/>
    <property type="match status" value="1"/>
</dbReference>
<dbReference type="Pfam" id="PF13657">
    <property type="entry name" value="Couple_hipA"/>
    <property type="match status" value="1"/>
</dbReference>
<comment type="caution">
    <text evidence="6">The sequence shown here is derived from an EMBL/GenBank/DDBJ whole genome shotgun (WGS) entry which is preliminary data.</text>
</comment>
<evidence type="ECO:0008006" key="8">
    <source>
        <dbReference type="Google" id="ProtNLM"/>
    </source>
</evidence>
<gene>
    <name evidence="6" type="ORF">COO20_21335</name>
</gene>
<organism evidence="6 7">
    <name type="scientific">Thalassospira marina</name>
    <dbReference type="NCBI Taxonomy" id="2048283"/>
    <lineage>
        <taxon>Bacteria</taxon>
        <taxon>Pseudomonadati</taxon>
        <taxon>Pseudomonadota</taxon>
        <taxon>Alphaproteobacteria</taxon>
        <taxon>Rhodospirillales</taxon>
        <taxon>Thalassospiraceae</taxon>
        <taxon>Thalassospira</taxon>
    </lineage>
</organism>
<dbReference type="Pfam" id="PF07804">
    <property type="entry name" value="HipA_C"/>
    <property type="match status" value="1"/>
</dbReference>
<feature type="domain" description="HipA N-terminal subdomain 1" evidence="5">
    <location>
        <begin position="3"/>
        <end position="100"/>
    </location>
</feature>
<dbReference type="GO" id="GO:0004674">
    <property type="term" value="F:protein serine/threonine kinase activity"/>
    <property type="evidence" value="ECO:0007669"/>
    <property type="project" value="TreeGrafter"/>
</dbReference>
<dbReference type="OrthoDB" id="9805913at2"/>
<protein>
    <recommendedName>
        <fullName evidence="8">Phosphatidylinositol kinase</fullName>
    </recommendedName>
</protein>
<evidence type="ECO:0000259" key="5">
    <source>
        <dbReference type="Pfam" id="PF13657"/>
    </source>
</evidence>
<dbReference type="RefSeq" id="WP_101270244.1">
    <property type="nucleotide sequence ID" value="NZ_NWTK01000017.1"/>
</dbReference>
<dbReference type="InterPro" id="IPR052028">
    <property type="entry name" value="HipA_Ser/Thr_kinase"/>
</dbReference>